<evidence type="ECO:0000313" key="3">
    <source>
        <dbReference type="Proteomes" id="UP000183687"/>
    </source>
</evidence>
<dbReference type="AlphaFoldDB" id="A0AB38A728"/>
<dbReference type="RefSeq" id="WP_002562777.1">
    <property type="nucleotide sequence ID" value="NZ_CALJSN010000007.1"/>
</dbReference>
<gene>
    <name evidence="2" type="ORF">SAMN04489746_1068</name>
</gene>
<sequence>MNLRFIISPAKKMKVTEEYPFATAQPQFIEKARKIAAHLHNMDFEQLHKLWACSPRLAHESLQQLNELQAGLQLPFDHLTAAVCSYNGIQYTNIAASVMSEEQLSWTQEHVRVISGLYGLVRPLDGVCPYRLEMQAKLSMDGAHNLYEWWGDLLARTLMDEADDIRIINLASKEYSQALVPYFADKTITCTFLSPDAKSGKLVMRAPEVKAARGSFIRWSAEKNIASVAELHKFDGRGYTFDEVLSSSNELVFRKQ</sequence>
<evidence type="ECO:0000313" key="2">
    <source>
        <dbReference type="EMBL" id="SEB79138.1"/>
    </source>
</evidence>
<dbReference type="Pfam" id="PF03883">
    <property type="entry name" value="H2O2_YaaD"/>
    <property type="match status" value="1"/>
</dbReference>
<comment type="caution">
    <text evidence="2">The sequence shown here is derived from an EMBL/GenBank/DDBJ whole genome shotgun (WGS) entry which is preliminary data.</text>
</comment>
<accession>A0AB38A728</accession>
<dbReference type="Proteomes" id="UP000183687">
    <property type="component" value="Unassembled WGS sequence"/>
</dbReference>
<evidence type="ECO:0000256" key="1">
    <source>
        <dbReference type="HAMAP-Rule" id="MF_00652"/>
    </source>
</evidence>
<comment type="similarity">
    <text evidence="1">Belongs to the UPF0246 family.</text>
</comment>
<dbReference type="GO" id="GO:0033194">
    <property type="term" value="P:response to hydroperoxide"/>
    <property type="evidence" value="ECO:0007669"/>
    <property type="project" value="TreeGrafter"/>
</dbReference>
<proteinExistence type="inferred from homology"/>
<dbReference type="HAMAP" id="MF_00652">
    <property type="entry name" value="UPF0246"/>
    <property type="match status" value="1"/>
</dbReference>
<dbReference type="PANTHER" id="PTHR30283">
    <property type="entry name" value="PEROXIDE STRESS RESPONSE PROTEIN YAAA"/>
    <property type="match status" value="1"/>
</dbReference>
<dbReference type="PANTHER" id="PTHR30283:SF4">
    <property type="entry name" value="PEROXIDE STRESS RESISTANCE PROTEIN YAAA"/>
    <property type="match status" value="1"/>
</dbReference>
<dbReference type="InterPro" id="IPR005583">
    <property type="entry name" value="YaaA"/>
</dbReference>
<dbReference type="EMBL" id="FNSH01000001">
    <property type="protein sequence ID" value="SEB79138.1"/>
    <property type="molecule type" value="Genomic_DNA"/>
</dbReference>
<reference evidence="2 3" key="1">
    <citation type="submission" date="2016-10" db="EMBL/GenBank/DDBJ databases">
        <authorList>
            <person name="Varghese N."/>
            <person name="Submissions S."/>
        </authorList>
    </citation>
    <scope>NUCLEOTIDE SEQUENCE [LARGE SCALE GENOMIC DNA]</scope>
    <source>
        <strain evidence="2 3">DSM 20586</strain>
    </source>
</reference>
<dbReference type="GO" id="GO:0005829">
    <property type="term" value="C:cytosol"/>
    <property type="evidence" value="ECO:0007669"/>
    <property type="project" value="TreeGrafter"/>
</dbReference>
<dbReference type="NCBIfam" id="NF002543">
    <property type="entry name" value="PRK02101.1-4"/>
    <property type="match status" value="1"/>
</dbReference>
<organism evidence="2 3">
    <name type="scientific">Atopobium minutum</name>
    <dbReference type="NCBI Taxonomy" id="1381"/>
    <lineage>
        <taxon>Bacteria</taxon>
        <taxon>Bacillati</taxon>
        <taxon>Actinomycetota</taxon>
        <taxon>Coriobacteriia</taxon>
        <taxon>Coriobacteriales</taxon>
        <taxon>Atopobiaceae</taxon>
        <taxon>Atopobium</taxon>
    </lineage>
</organism>
<protein>
    <recommendedName>
        <fullName evidence="1">UPF0246 protein SAMN04489746_1068</fullName>
    </recommendedName>
</protein>
<name>A0AB38A728_9ACTN</name>